<reference evidence="1 2" key="1">
    <citation type="journal article" date="2014" name="PLoS Genet.">
        <title>Phylogenetically driven sequencing of extremely halophilic archaea reveals strategies for static and dynamic osmo-response.</title>
        <authorList>
            <person name="Becker E.A."/>
            <person name="Seitzer P.M."/>
            <person name="Tritt A."/>
            <person name="Larsen D."/>
            <person name="Krusor M."/>
            <person name="Yao A.I."/>
            <person name="Wu D."/>
            <person name="Madern D."/>
            <person name="Eisen J.A."/>
            <person name="Darling A.E."/>
            <person name="Facciotti M.T."/>
        </authorList>
    </citation>
    <scope>NUCLEOTIDE SEQUENCE [LARGE SCALE GENOMIC DNA]</scope>
    <source>
        <strain evidence="1 2">ATCC BAA-897</strain>
    </source>
</reference>
<name>M0I133_9EURY</name>
<dbReference type="AlphaFoldDB" id="M0I133"/>
<accession>M0I133</accession>
<gene>
    <name evidence="1" type="ORF">C441_16429</name>
</gene>
<evidence type="ECO:0000313" key="2">
    <source>
        <dbReference type="Proteomes" id="UP000011508"/>
    </source>
</evidence>
<dbReference type="Proteomes" id="UP000011508">
    <property type="component" value="Unassembled WGS sequence"/>
</dbReference>
<protein>
    <submittedName>
        <fullName evidence="1">Uncharacterized protein</fullName>
    </submittedName>
</protein>
<dbReference type="EMBL" id="AOLM01000027">
    <property type="protein sequence ID" value="ELZ89099.1"/>
    <property type="molecule type" value="Genomic_DNA"/>
</dbReference>
<organism evidence="1 2">
    <name type="scientific">Haloferax sulfurifontis ATCC BAA-897</name>
    <dbReference type="NCBI Taxonomy" id="662480"/>
    <lineage>
        <taxon>Archaea</taxon>
        <taxon>Methanobacteriati</taxon>
        <taxon>Methanobacteriota</taxon>
        <taxon>Stenosarchaea group</taxon>
        <taxon>Halobacteria</taxon>
        <taxon>Halobacteriales</taxon>
        <taxon>Haloferacaceae</taxon>
        <taxon>Haloferax</taxon>
    </lineage>
</organism>
<keyword evidence="2" id="KW-1185">Reference proteome</keyword>
<proteinExistence type="predicted"/>
<comment type="caution">
    <text evidence="1">The sequence shown here is derived from an EMBL/GenBank/DDBJ whole genome shotgun (WGS) entry which is preliminary data.</text>
</comment>
<evidence type="ECO:0000313" key="1">
    <source>
        <dbReference type="EMBL" id="ELZ89099.1"/>
    </source>
</evidence>
<sequence length="115" mass="12992">METRLTQVTSTVAVGNTFAMANCNRTPTFWCNCVELVWICAIDRKRPAIDEFLDFLISDAGVFLQTNHAVIQEVVLELGVESTLMCRVDRLEEPQLCVGKGTTAAFDCRKFEWEL</sequence>